<protein>
    <recommendedName>
        <fullName evidence="1">Four-carbon acid sugar kinase N-terminal domain-containing protein</fullName>
    </recommendedName>
</protein>
<dbReference type="OrthoDB" id="48988at2759"/>
<evidence type="ECO:0000259" key="1">
    <source>
        <dbReference type="Pfam" id="PF07005"/>
    </source>
</evidence>
<dbReference type="AlphaFoldDB" id="A0A811SN39"/>
<dbReference type="Proteomes" id="UP000604825">
    <property type="component" value="Unassembled WGS sequence"/>
</dbReference>
<dbReference type="Gene3D" id="3.40.50.720">
    <property type="entry name" value="NAD(P)-binding Rossmann-like Domain"/>
    <property type="match status" value="1"/>
</dbReference>
<evidence type="ECO:0000313" key="2">
    <source>
        <dbReference type="EMBL" id="CAD6343183.1"/>
    </source>
</evidence>
<accession>A0A811SN39</accession>
<sequence length="268" mass="28243">MSSTAAPVAFIGADELSVELAASFLRSGTRVRSFVPEAERSPSAALAELNGLLRCASPVEAARDAALVVVLSDAGGVDELFFGVEGIAKGSSAVTADGSASPLKGMDLLLGWGRYDDAAVVKVYETLTGVKVEWKAPMLSKEDVLRSLPAEWTEDPIDNLVPIASQSSKKILVVLDDDPTGTQTVNDIEVLTECFSSYQLAFFILTNSRSMTADKDLRALTLKKGVSLVLHGASGLPHELVKVMASAKEAMKAVVAEKLRLFGSSGKA</sequence>
<feature type="domain" description="Four-carbon acid sugar kinase N-terminal" evidence="1">
    <location>
        <begin position="172"/>
        <end position="215"/>
    </location>
</feature>
<keyword evidence="3" id="KW-1185">Reference proteome</keyword>
<gene>
    <name evidence="2" type="ORF">NCGR_LOCUS67281</name>
</gene>
<evidence type="ECO:0000313" key="3">
    <source>
        <dbReference type="Proteomes" id="UP000604825"/>
    </source>
</evidence>
<dbReference type="Pfam" id="PF07005">
    <property type="entry name" value="SBD_N"/>
    <property type="match status" value="1"/>
</dbReference>
<name>A0A811SN39_9POAL</name>
<comment type="caution">
    <text evidence="2">The sequence shown here is derived from an EMBL/GenBank/DDBJ whole genome shotgun (WGS) entry which is preliminary data.</text>
</comment>
<proteinExistence type="predicted"/>
<dbReference type="InterPro" id="IPR010737">
    <property type="entry name" value="4-carb_acid_sugar_kinase_N"/>
</dbReference>
<reference evidence="2" key="1">
    <citation type="submission" date="2020-10" db="EMBL/GenBank/DDBJ databases">
        <authorList>
            <person name="Han B."/>
            <person name="Lu T."/>
            <person name="Zhao Q."/>
            <person name="Huang X."/>
            <person name="Zhao Y."/>
        </authorList>
    </citation>
    <scope>NUCLEOTIDE SEQUENCE</scope>
</reference>
<organism evidence="2 3">
    <name type="scientific">Miscanthus lutarioriparius</name>
    <dbReference type="NCBI Taxonomy" id="422564"/>
    <lineage>
        <taxon>Eukaryota</taxon>
        <taxon>Viridiplantae</taxon>
        <taxon>Streptophyta</taxon>
        <taxon>Embryophyta</taxon>
        <taxon>Tracheophyta</taxon>
        <taxon>Spermatophyta</taxon>
        <taxon>Magnoliopsida</taxon>
        <taxon>Liliopsida</taxon>
        <taxon>Poales</taxon>
        <taxon>Poaceae</taxon>
        <taxon>PACMAD clade</taxon>
        <taxon>Panicoideae</taxon>
        <taxon>Andropogonodae</taxon>
        <taxon>Andropogoneae</taxon>
        <taxon>Saccharinae</taxon>
        <taxon>Miscanthus</taxon>
    </lineage>
</organism>
<dbReference type="EMBL" id="CAJGYO010000698">
    <property type="protein sequence ID" value="CAD6343183.1"/>
    <property type="molecule type" value="Genomic_DNA"/>
</dbReference>